<protein>
    <submittedName>
        <fullName evidence="2">Uncharacterized protein</fullName>
    </submittedName>
</protein>
<dbReference type="KEGG" id="bbes:BESB_040660"/>
<dbReference type="GeneID" id="40309047"/>
<evidence type="ECO:0000256" key="1">
    <source>
        <dbReference type="SAM" id="MobiDB-lite"/>
    </source>
</evidence>
<organism evidence="2 3">
    <name type="scientific">Besnoitia besnoiti</name>
    <name type="common">Apicomplexan protozoan</name>
    <dbReference type="NCBI Taxonomy" id="94643"/>
    <lineage>
        <taxon>Eukaryota</taxon>
        <taxon>Sar</taxon>
        <taxon>Alveolata</taxon>
        <taxon>Apicomplexa</taxon>
        <taxon>Conoidasida</taxon>
        <taxon>Coccidia</taxon>
        <taxon>Eucoccidiorida</taxon>
        <taxon>Eimeriorina</taxon>
        <taxon>Sarcocystidae</taxon>
        <taxon>Besnoitia</taxon>
    </lineage>
</organism>
<dbReference type="Proteomes" id="UP000224006">
    <property type="component" value="Chromosome II"/>
</dbReference>
<keyword evidence="3" id="KW-1185">Reference proteome</keyword>
<evidence type="ECO:0000313" key="2">
    <source>
        <dbReference type="EMBL" id="PFH37608.1"/>
    </source>
</evidence>
<accession>A0A2A9MGH1</accession>
<evidence type="ECO:0000313" key="3">
    <source>
        <dbReference type="Proteomes" id="UP000224006"/>
    </source>
</evidence>
<dbReference type="RefSeq" id="XP_029221617.1">
    <property type="nucleotide sequence ID" value="XM_029362652.1"/>
</dbReference>
<dbReference type="AlphaFoldDB" id="A0A2A9MGH1"/>
<dbReference type="VEuPathDB" id="ToxoDB:BESB_040660"/>
<feature type="region of interest" description="Disordered" evidence="1">
    <location>
        <begin position="1"/>
        <end position="26"/>
    </location>
</feature>
<comment type="caution">
    <text evidence="2">The sequence shown here is derived from an EMBL/GenBank/DDBJ whole genome shotgun (WGS) entry which is preliminary data.</text>
</comment>
<name>A0A2A9MGH1_BESBE</name>
<sequence length="26" mass="2900">MQTANKGAAWKRRRQFQGNDGAVPDP</sequence>
<gene>
    <name evidence="2" type="ORF">BESB_040660</name>
</gene>
<reference evidence="2 3" key="1">
    <citation type="submission" date="2017-09" db="EMBL/GenBank/DDBJ databases">
        <title>Genome sequencing of Besnoitia besnoiti strain Bb-Ger1.</title>
        <authorList>
            <person name="Schares G."/>
            <person name="Venepally P."/>
            <person name="Lorenzi H.A."/>
        </authorList>
    </citation>
    <scope>NUCLEOTIDE SEQUENCE [LARGE SCALE GENOMIC DNA]</scope>
    <source>
        <strain evidence="2 3">Bb-Ger1</strain>
    </source>
</reference>
<proteinExistence type="predicted"/>
<dbReference type="EMBL" id="NWUJ01000002">
    <property type="protein sequence ID" value="PFH37608.1"/>
    <property type="molecule type" value="Genomic_DNA"/>
</dbReference>